<accession>A0A3P7UF57</accession>
<reference evidence="1 2" key="1">
    <citation type="submission" date="2018-11" db="EMBL/GenBank/DDBJ databases">
        <authorList>
            <consortium name="Pathogen Informatics"/>
        </authorList>
    </citation>
    <scope>NUCLEOTIDE SEQUENCE [LARGE SCALE GENOMIC DNA]</scope>
</reference>
<dbReference type="EMBL" id="UZAH01001038">
    <property type="protein sequence ID" value="VDO19453.1"/>
    <property type="molecule type" value="Genomic_DNA"/>
</dbReference>
<protein>
    <submittedName>
        <fullName evidence="3">TROVE domain-containing protein</fullName>
    </submittedName>
</protein>
<dbReference type="OrthoDB" id="5890879at2759"/>
<reference evidence="3" key="2">
    <citation type="submission" date="2019-09" db="UniProtKB">
        <authorList>
            <consortium name="WormBaseParasite"/>
        </authorList>
    </citation>
    <scope>IDENTIFICATION</scope>
</reference>
<dbReference type="AlphaFoldDB" id="A0A183F4H8"/>
<sequence>MPRFMESQKWSLLNDIPANFSRLVMEALSLRQKVVLARQALHFLRRCQRNDVIPTFITSKKLHETCGLPKDDKKLREIENDILKMTIKSKQNNLYSLLLKCVSKEQSCERFLPDRLWRRIVGLMDKKRSEENNTSIGRVPYIFDRIPKNVWVNGVAIGSL</sequence>
<dbReference type="WBParaSite" id="HPBE_0000107001-mRNA-1">
    <property type="protein sequence ID" value="HPBE_0000107001-mRNA-1"/>
    <property type="gene ID" value="HPBE_0000107001"/>
</dbReference>
<organism evidence="2 3">
    <name type="scientific">Heligmosomoides polygyrus</name>
    <name type="common">Parasitic roundworm</name>
    <dbReference type="NCBI Taxonomy" id="6339"/>
    <lineage>
        <taxon>Eukaryota</taxon>
        <taxon>Metazoa</taxon>
        <taxon>Ecdysozoa</taxon>
        <taxon>Nematoda</taxon>
        <taxon>Chromadorea</taxon>
        <taxon>Rhabditida</taxon>
        <taxon>Rhabditina</taxon>
        <taxon>Rhabditomorpha</taxon>
        <taxon>Strongyloidea</taxon>
        <taxon>Heligmosomidae</taxon>
        <taxon>Heligmosomoides</taxon>
    </lineage>
</organism>
<accession>A0A183F4H8</accession>
<gene>
    <name evidence="1" type="ORF">HPBE_LOCUS1071</name>
</gene>
<dbReference type="Proteomes" id="UP000050761">
    <property type="component" value="Unassembled WGS sequence"/>
</dbReference>
<evidence type="ECO:0000313" key="1">
    <source>
        <dbReference type="EMBL" id="VDO19453.1"/>
    </source>
</evidence>
<name>A0A183F4H8_HELPZ</name>
<keyword evidence="2" id="KW-1185">Reference proteome</keyword>
<evidence type="ECO:0000313" key="2">
    <source>
        <dbReference type="Proteomes" id="UP000050761"/>
    </source>
</evidence>
<proteinExistence type="predicted"/>
<evidence type="ECO:0000313" key="3">
    <source>
        <dbReference type="WBParaSite" id="HPBE_0000107001-mRNA-1"/>
    </source>
</evidence>